<evidence type="ECO:0000256" key="7">
    <source>
        <dbReference type="ARBA" id="ARBA00022729"/>
    </source>
</evidence>
<dbReference type="InterPro" id="IPR051459">
    <property type="entry name" value="Cytochrome_c-type_DH"/>
</dbReference>
<dbReference type="KEGG" id="apra:G3A50_13230"/>
<organism evidence="15 16">
    <name type="scientific">Ancylobacter pratisalsi</name>
    <dbReference type="NCBI Taxonomy" id="1745854"/>
    <lineage>
        <taxon>Bacteria</taxon>
        <taxon>Pseudomonadati</taxon>
        <taxon>Pseudomonadota</taxon>
        <taxon>Alphaproteobacteria</taxon>
        <taxon>Hyphomicrobiales</taxon>
        <taxon>Xanthobacteraceae</taxon>
        <taxon>Ancylobacter</taxon>
    </lineage>
</organism>
<feature type="binding site" description="axial binding residue" evidence="13">
    <location>
        <position position="228"/>
    </location>
    <ligand>
        <name>heme c</name>
        <dbReference type="ChEBI" id="CHEBI:61717"/>
        <label>2</label>
    </ligand>
    <ligandPart>
        <name>Fe</name>
        <dbReference type="ChEBI" id="CHEBI:18248"/>
    </ligandPart>
</feature>
<dbReference type="Pfam" id="PF00034">
    <property type="entry name" value="Cytochrom_C"/>
    <property type="match status" value="2"/>
</dbReference>
<dbReference type="Proteomes" id="UP000464751">
    <property type="component" value="Chromosome"/>
</dbReference>
<evidence type="ECO:0000256" key="12">
    <source>
        <dbReference type="PIRSR" id="PIRSR000018-50"/>
    </source>
</evidence>
<accession>A0A6P1YMI1</accession>
<keyword evidence="6 13" id="KW-0479">Metal-binding</keyword>
<feature type="binding site" description="covalent" evidence="12">
    <location>
        <position position="227"/>
    </location>
    <ligand>
        <name>heme c</name>
        <dbReference type="ChEBI" id="CHEBI:61717"/>
        <label>2</label>
    </ligand>
</feature>
<reference evidence="15 16" key="1">
    <citation type="submission" date="2020-02" db="EMBL/GenBank/DDBJ databases">
        <authorList>
            <person name="Li G."/>
        </authorList>
    </citation>
    <scope>NUCLEOTIDE SEQUENCE [LARGE SCALE GENOMIC DNA]</scope>
    <source>
        <strain evidence="15 16">DSM 102029</strain>
    </source>
</reference>
<dbReference type="GO" id="GO:0020037">
    <property type="term" value="F:heme binding"/>
    <property type="evidence" value="ECO:0007669"/>
    <property type="project" value="InterPro"/>
</dbReference>
<evidence type="ECO:0000256" key="4">
    <source>
        <dbReference type="ARBA" id="ARBA00022617"/>
    </source>
</evidence>
<keyword evidence="16" id="KW-1185">Reference proteome</keyword>
<evidence type="ECO:0000256" key="9">
    <source>
        <dbReference type="ARBA" id="ARBA00022982"/>
    </source>
</evidence>
<keyword evidence="4 12" id="KW-0349">Heme</keyword>
<keyword evidence="8" id="KW-0677">Repeat</keyword>
<dbReference type="InterPro" id="IPR036909">
    <property type="entry name" value="Cyt_c-like_dom_sf"/>
</dbReference>
<feature type="domain" description="Cytochrome c" evidence="14">
    <location>
        <begin position="340"/>
        <end position="428"/>
    </location>
</feature>
<keyword evidence="10 13" id="KW-0408">Iron</keyword>
<keyword evidence="9" id="KW-0249">Electron transport</keyword>
<dbReference type="PANTHER" id="PTHR35008">
    <property type="entry name" value="BLL4482 PROTEIN-RELATED"/>
    <property type="match status" value="1"/>
</dbReference>
<evidence type="ECO:0000256" key="2">
    <source>
        <dbReference type="ARBA" id="ARBA00022448"/>
    </source>
</evidence>
<feature type="binding site" description="axial binding residue" evidence="13">
    <location>
        <position position="82"/>
    </location>
    <ligand>
        <name>heme c</name>
        <dbReference type="ChEBI" id="CHEBI:61717"/>
        <label>1</label>
    </ligand>
    <ligandPart>
        <name>Fe</name>
        <dbReference type="ChEBI" id="CHEBI:18248"/>
    </ligandPart>
</feature>
<feature type="binding site" description="covalent" evidence="12">
    <location>
        <position position="78"/>
    </location>
    <ligand>
        <name>heme c</name>
        <dbReference type="ChEBI" id="CHEBI:61717"/>
        <label>1</label>
    </ligand>
</feature>
<keyword evidence="5" id="KW-0679">Respiratory chain</keyword>
<name>A0A6P1YMI1_9HYPH</name>
<dbReference type="PANTHER" id="PTHR35008:SF8">
    <property type="entry name" value="ALCOHOL DEHYDROGENASE CYTOCHROME C SUBUNIT"/>
    <property type="match status" value="1"/>
</dbReference>
<evidence type="ECO:0000256" key="10">
    <source>
        <dbReference type="ARBA" id="ARBA00023004"/>
    </source>
</evidence>
<feature type="binding site" description="axial binding residue" evidence="13">
    <location>
        <position position="357"/>
    </location>
    <ligand>
        <name>heme c</name>
        <dbReference type="ChEBI" id="CHEBI:61717"/>
        <label>3</label>
    </ligand>
    <ligandPart>
        <name>Fe</name>
        <dbReference type="ChEBI" id="CHEBI:18248"/>
    </ligandPart>
</feature>
<feature type="binding site" description="covalent" evidence="12">
    <location>
        <position position="224"/>
    </location>
    <ligand>
        <name>heme c</name>
        <dbReference type="ChEBI" id="CHEBI:61717"/>
        <label>2</label>
    </ligand>
</feature>
<dbReference type="EMBL" id="CP048630">
    <property type="protein sequence ID" value="QIB34568.1"/>
    <property type="molecule type" value="Genomic_DNA"/>
</dbReference>
<dbReference type="SUPFAM" id="SSF46626">
    <property type="entry name" value="Cytochrome c"/>
    <property type="match status" value="3"/>
</dbReference>
<dbReference type="Gene3D" id="1.10.760.10">
    <property type="entry name" value="Cytochrome c-like domain"/>
    <property type="match status" value="1"/>
</dbReference>
<dbReference type="AlphaFoldDB" id="A0A6P1YMI1"/>
<feature type="domain" description="Cytochrome c" evidence="14">
    <location>
        <begin position="63"/>
        <end position="167"/>
    </location>
</feature>
<keyword evidence="3" id="KW-1003">Cell membrane</keyword>
<evidence type="ECO:0000313" key="15">
    <source>
        <dbReference type="EMBL" id="QIB34568.1"/>
    </source>
</evidence>
<evidence type="ECO:0000256" key="1">
    <source>
        <dbReference type="ARBA" id="ARBA00004236"/>
    </source>
</evidence>
<dbReference type="InterPro" id="IPR014353">
    <property type="entry name" value="Membr-bd_ADH_cyt_c"/>
</dbReference>
<feature type="binding site" description="covalent" evidence="12">
    <location>
        <position position="353"/>
    </location>
    <ligand>
        <name>heme c</name>
        <dbReference type="ChEBI" id="CHEBI:61717"/>
        <label>3</label>
    </ligand>
</feature>
<proteinExistence type="predicted"/>
<dbReference type="RefSeq" id="WP_163075711.1">
    <property type="nucleotide sequence ID" value="NZ_CP048630.1"/>
</dbReference>
<feature type="binding site" description="covalent" evidence="12">
    <location>
        <position position="356"/>
    </location>
    <ligand>
        <name>heme c</name>
        <dbReference type="ChEBI" id="CHEBI:61717"/>
        <label>3</label>
    </ligand>
</feature>
<dbReference type="PIRSF" id="PIRSF000018">
    <property type="entry name" value="Mb_ADH_cyt_c"/>
    <property type="match status" value="1"/>
</dbReference>
<dbReference type="GO" id="GO:0016614">
    <property type="term" value="F:oxidoreductase activity, acting on CH-OH group of donors"/>
    <property type="evidence" value="ECO:0007669"/>
    <property type="project" value="InterPro"/>
</dbReference>
<dbReference type="GO" id="GO:0005886">
    <property type="term" value="C:plasma membrane"/>
    <property type="evidence" value="ECO:0007669"/>
    <property type="project" value="UniProtKB-SubCell"/>
</dbReference>
<dbReference type="GO" id="GO:0005506">
    <property type="term" value="F:iron ion binding"/>
    <property type="evidence" value="ECO:0007669"/>
    <property type="project" value="InterPro"/>
</dbReference>
<evidence type="ECO:0000256" key="6">
    <source>
        <dbReference type="ARBA" id="ARBA00022723"/>
    </source>
</evidence>
<dbReference type="PROSITE" id="PS51007">
    <property type="entry name" value="CYTC"/>
    <property type="match status" value="3"/>
</dbReference>
<keyword evidence="7" id="KW-0732">Signal</keyword>
<evidence type="ECO:0000256" key="13">
    <source>
        <dbReference type="PIRSR" id="PIRSR000018-51"/>
    </source>
</evidence>
<comment type="cofactor">
    <cofactor evidence="12">
        <name>heme c</name>
        <dbReference type="ChEBI" id="CHEBI:61717"/>
    </cofactor>
    <text evidence="12">Binds 3 heme c groups covalently per subunit.</text>
</comment>
<dbReference type="GO" id="GO:0009055">
    <property type="term" value="F:electron transfer activity"/>
    <property type="evidence" value="ECO:0007669"/>
    <property type="project" value="InterPro"/>
</dbReference>
<evidence type="ECO:0000256" key="5">
    <source>
        <dbReference type="ARBA" id="ARBA00022660"/>
    </source>
</evidence>
<dbReference type="InterPro" id="IPR009056">
    <property type="entry name" value="Cyt_c-like_dom"/>
</dbReference>
<evidence type="ECO:0000256" key="3">
    <source>
        <dbReference type="ARBA" id="ARBA00022475"/>
    </source>
</evidence>
<evidence type="ECO:0000256" key="8">
    <source>
        <dbReference type="ARBA" id="ARBA00022737"/>
    </source>
</evidence>
<evidence type="ECO:0000259" key="14">
    <source>
        <dbReference type="PROSITE" id="PS51007"/>
    </source>
</evidence>
<gene>
    <name evidence="15" type="ORF">G3A50_13230</name>
</gene>
<evidence type="ECO:0000256" key="11">
    <source>
        <dbReference type="ARBA" id="ARBA00023136"/>
    </source>
</evidence>
<keyword evidence="2" id="KW-0813">Transport</keyword>
<sequence length="447" mass="47343">MRIRKIVLSIFAVFVAAGVAALGVIGWMVFQPGPYGFADGTPVVLADYTNASPTGVPVELASADAATKDAYITRMADCEACHTARGGQPFAGGRPFVLPFGTIYTPNITPDEETGIGKWTDAQFLNAVHRGIAPDGSRYYPAFPYASYTLLTDQDALAIKAYLFALKPVRQANKPNTFAFPFNQRWLMAIWATLFNPDERFRPVPEQSPEWNRGAYLVEAAGHCGECHTPRNLLQALDQRRKFGGGVAEGWNAYNISTDKVSGVGDWSAEQLTAYLSTGYAHGRGVASGPMGEVVELSLAHLTPSDTGAIVTYLKSVPPVASNLPGLAGAAPATPQVAGLDNPIGKRMFEGNCASCHAWTGAGAVREEAQLTGVRAVNDPSGVNVALMVLNGSGAGEPWAGHPTMPGFGRAYSDTEVAAVANYVTARFGSTPSALTPADIAKLREME</sequence>
<feature type="domain" description="Cytochrome c" evidence="14">
    <location>
        <begin position="209"/>
        <end position="318"/>
    </location>
</feature>
<evidence type="ECO:0000313" key="16">
    <source>
        <dbReference type="Proteomes" id="UP000464751"/>
    </source>
</evidence>
<keyword evidence="11" id="KW-0472">Membrane</keyword>
<dbReference type="PRINTS" id="PR00605">
    <property type="entry name" value="CYTCHROMECIC"/>
</dbReference>
<protein>
    <submittedName>
        <fullName evidence="15">C-type cytochrome</fullName>
    </submittedName>
</protein>
<dbReference type="InterPro" id="IPR008168">
    <property type="entry name" value="Cyt_C_IC"/>
</dbReference>
<feature type="binding site" description="covalent" evidence="12">
    <location>
        <position position="81"/>
    </location>
    <ligand>
        <name>heme c</name>
        <dbReference type="ChEBI" id="CHEBI:61717"/>
        <label>1</label>
    </ligand>
</feature>
<comment type="subcellular location">
    <subcellularLocation>
        <location evidence="1">Cell membrane</location>
    </subcellularLocation>
</comment>